<evidence type="ECO:0000256" key="12">
    <source>
        <dbReference type="ARBA" id="ARBA00049091"/>
    </source>
</evidence>
<dbReference type="InterPro" id="IPR024706">
    <property type="entry name" value="Peroxiredoxin_AhpC-typ"/>
</dbReference>
<keyword evidence="14" id="KW-1185">Reference proteome</keyword>
<dbReference type="AlphaFoldDB" id="V2RHA3"/>
<keyword evidence="5" id="KW-0049">Antioxidant</keyword>
<dbReference type="GO" id="GO:0045454">
    <property type="term" value="P:cell redox homeostasis"/>
    <property type="evidence" value="ECO:0007669"/>
    <property type="project" value="TreeGrafter"/>
</dbReference>
<dbReference type="Gene3D" id="3.40.30.10">
    <property type="entry name" value="Glutaredoxin"/>
    <property type="match status" value="1"/>
</dbReference>
<reference evidence="13" key="1">
    <citation type="journal article" date="2014" name="Genome Announc.">
        <title>Draft genome sequences of the altered schaedler flora, a defined bacterial community from gnotobiotic mice.</title>
        <authorList>
            <person name="Wannemuehler M.J."/>
            <person name="Overstreet A.M."/>
            <person name="Ward D.V."/>
            <person name="Phillips G.J."/>
        </authorList>
    </citation>
    <scope>NUCLEOTIDE SEQUENCE</scope>
    <source>
        <strain evidence="13">ASF457</strain>
    </source>
</reference>
<dbReference type="InterPro" id="IPR050924">
    <property type="entry name" value="Peroxiredoxin_BCP/PrxQ"/>
</dbReference>
<keyword evidence="6 13" id="KW-0560">Oxidoreductase</keyword>
<dbReference type="eggNOG" id="COG1225">
    <property type="taxonomic scope" value="Bacteria"/>
</dbReference>
<gene>
    <name evidence="13" type="primary">bcp</name>
    <name evidence="13" type="ORF">N508_000119</name>
</gene>
<dbReference type="Proteomes" id="UP000017429">
    <property type="component" value="Chromosome"/>
</dbReference>
<dbReference type="OrthoDB" id="9812811at2"/>
<dbReference type="EMBL" id="CP097562">
    <property type="protein sequence ID" value="USF23064.1"/>
    <property type="molecule type" value="Genomic_DNA"/>
</dbReference>
<evidence type="ECO:0000256" key="5">
    <source>
        <dbReference type="ARBA" id="ARBA00022862"/>
    </source>
</evidence>
<evidence type="ECO:0000256" key="8">
    <source>
        <dbReference type="ARBA" id="ARBA00023284"/>
    </source>
</evidence>
<accession>V2RHA3</accession>
<dbReference type="PIRSF" id="PIRSF000239">
    <property type="entry name" value="AHPC"/>
    <property type="match status" value="1"/>
</dbReference>
<dbReference type="EC" id="1.11.1.24" evidence="3"/>
<keyword evidence="4 13" id="KW-0575">Peroxidase</keyword>
<reference evidence="13" key="3">
    <citation type="submission" date="2022-06" db="EMBL/GenBank/DDBJ databases">
        <title>Resources to Facilitate Use of the Altered Schaedler Flora (ASF) Mouse Model to Study Microbiome Function.</title>
        <authorList>
            <person name="Proctor A."/>
            <person name="Parvinroo S."/>
            <person name="Richie T."/>
            <person name="Jia X."/>
            <person name="Lee S.T.M."/>
            <person name="Karp P.D."/>
            <person name="Paley S."/>
            <person name="Kostic A.D."/>
            <person name="Pierre J.F."/>
            <person name="Wannemuehler M.J."/>
            <person name="Phillips G.J."/>
        </authorList>
    </citation>
    <scope>NUCLEOTIDE SEQUENCE</scope>
    <source>
        <strain evidence="13">ASF457</strain>
    </source>
</reference>
<dbReference type="RefSeq" id="WP_023276692.1">
    <property type="nucleotide sequence ID" value="NZ_CP097562.1"/>
</dbReference>
<dbReference type="PANTHER" id="PTHR42801:SF4">
    <property type="entry name" value="AHPC_TSA FAMILY PROTEIN"/>
    <property type="match status" value="1"/>
</dbReference>
<dbReference type="KEGG" id="msch:N508_000119"/>
<evidence type="ECO:0000313" key="13">
    <source>
        <dbReference type="EMBL" id="USF23064.1"/>
    </source>
</evidence>
<name>V2RHA3_9BACT</name>
<evidence type="ECO:0000256" key="4">
    <source>
        <dbReference type="ARBA" id="ARBA00022559"/>
    </source>
</evidence>
<evidence type="ECO:0000256" key="7">
    <source>
        <dbReference type="ARBA" id="ARBA00023157"/>
    </source>
</evidence>
<organism evidence="13 14">
    <name type="scientific">Mucispirillum schaedleri ASF457</name>
    <dbReference type="NCBI Taxonomy" id="1379858"/>
    <lineage>
        <taxon>Bacteria</taxon>
        <taxon>Pseudomonadati</taxon>
        <taxon>Deferribacterota</taxon>
        <taxon>Deferribacteres</taxon>
        <taxon>Deferribacterales</taxon>
        <taxon>Mucispirillaceae</taxon>
        <taxon>Mucispirillum</taxon>
    </lineage>
</organism>
<evidence type="ECO:0000256" key="1">
    <source>
        <dbReference type="ARBA" id="ARBA00003330"/>
    </source>
</evidence>
<evidence type="ECO:0000313" key="14">
    <source>
        <dbReference type="Proteomes" id="UP000017429"/>
    </source>
</evidence>
<dbReference type="InterPro" id="IPR000866">
    <property type="entry name" value="AhpC/TSA"/>
</dbReference>
<dbReference type="InterPro" id="IPR036249">
    <property type="entry name" value="Thioredoxin-like_sf"/>
</dbReference>
<sequence length="151" mass="16789">MLKKGDKAPSFELESSSGGIVSNESLKGSKYVLYFYPKDNTSGCTKEAVEFSQLINDFKNKNIQIFGVSPDSIQKHHKFINDHDLKVTLLSDPENTVSSAYFAYGDKTMYGKVYKGIIRSTFIINEEGIIEEAFYKVKASGHAKKVLGCAL</sequence>
<dbReference type="FunFam" id="3.40.30.10:FF:000007">
    <property type="entry name" value="Thioredoxin-dependent thiol peroxidase"/>
    <property type="match status" value="1"/>
</dbReference>
<evidence type="ECO:0000256" key="9">
    <source>
        <dbReference type="ARBA" id="ARBA00032824"/>
    </source>
</evidence>
<dbReference type="Pfam" id="PF00578">
    <property type="entry name" value="AhpC-TSA"/>
    <property type="match status" value="1"/>
</dbReference>
<evidence type="ECO:0000256" key="6">
    <source>
        <dbReference type="ARBA" id="ARBA00023002"/>
    </source>
</evidence>
<evidence type="ECO:0000256" key="10">
    <source>
        <dbReference type="ARBA" id="ARBA00038489"/>
    </source>
</evidence>
<keyword evidence="8" id="KW-0676">Redox-active center</keyword>
<protein>
    <recommendedName>
        <fullName evidence="3">thioredoxin-dependent peroxiredoxin</fullName>
        <ecNumber evidence="3">1.11.1.24</ecNumber>
    </recommendedName>
    <alternativeName>
        <fullName evidence="9">Thioredoxin peroxidase</fullName>
    </alternativeName>
    <alternativeName>
        <fullName evidence="11">Thioredoxin-dependent peroxiredoxin Bcp</fullName>
    </alternativeName>
</protein>
<dbReference type="SUPFAM" id="SSF52833">
    <property type="entry name" value="Thioredoxin-like"/>
    <property type="match status" value="1"/>
</dbReference>
<proteinExistence type="inferred from homology"/>
<comment type="function">
    <text evidence="1">Thiol-specific peroxidase that catalyzes the reduction of hydrogen peroxide and organic hydroperoxides to water and alcohols, respectively. Plays a role in cell protection against oxidative stress by detoxifying peroxides and as sensor of hydrogen peroxide-mediated signaling events.</text>
</comment>
<keyword evidence="7" id="KW-1015">Disulfide bond</keyword>
<dbReference type="InterPro" id="IPR013766">
    <property type="entry name" value="Thioredoxin_domain"/>
</dbReference>
<comment type="catalytic activity">
    <reaction evidence="12">
        <text>a hydroperoxide + [thioredoxin]-dithiol = an alcohol + [thioredoxin]-disulfide + H2O</text>
        <dbReference type="Rhea" id="RHEA:62620"/>
        <dbReference type="Rhea" id="RHEA-COMP:10698"/>
        <dbReference type="Rhea" id="RHEA-COMP:10700"/>
        <dbReference type="ChEBI" id="CHEBI:15377"/>
        <dbReference type="ChEBI" id="CHEBI:29950"/>
        <dbReference type="ChEBI" id="CHEBI:30879"/>
        <dbReference type="ChEBI" id="CHEBI:35924"/>
        <dbReference type="ChEBI" id="CHEBI:50058"/>
        <dbReference type="EC" id="1.11.1.24"/>
    </reaction>
</comment>
<comment type="similarity">
    <text evidence="10">Belongs to the peroxiredoxin family. BCP/PrxQ subfamily.</text>
</comment>
<comment type="subunit">
    <text evidence="2">Monomer.</text>
</comment>
<evidence type="ECO:0000256" key="2">
    <source>
        <dbReference type="ARBA" id="ARBA00011245"/>
    </source>
</evidence>
<dbReference type="GO" id="GO:0008379">
    <property type="term" value="F:thioredoxin peroxidase activity"/>
    <property type="evidence" value="ECO:0007669"/>
    <property type="project" value="TreeGrafter"/>
</dbReference>
<dbReference type="PROSITE" id="PS51352">
    <property type="entry name" value="THIOREDOXIN_2"/>
    <property type="match status" value="1"/>
</dbReference>
<dbReference type="GO" id="GO:0034599">
    <property type="term" value="P:cellular response to oxidative stress"/>
    <property type="evidence" value="ECO:0007669"/>
    <property type="project" value="TreeGrafter"/>
</dbReference>
<dbReference type="GO" id="GO:0005737">
    <property type="term" value="C:cytoplasm"/>
    <property type="evidence" value="ECO:0007669"/>
    <property type="project" value="TreeGrafter"/>
</dbReference>
<reference evidence="13" key="2">
    <citation type="submission" date="2022-05" db="EMBL/GenBank/DDBJ databases">
        <authorList>
            <person name="Proctor A.L."/>
            <person name="Phillips G.J."/>
            <person name="Wannemuehler M.J."/>
        </authorList>
    </citation>
    <scope>NUCLEOTIDE SEQUENCE</scope>
    <source>
        <strain evidence="13">ASF457</strain>
    </source>
</reference>
<dbReference type="PANTHER" id="PTHR42801">
    <property type="entry name" value="THIOREDOXIN-DEPENDENT PEROXIDE REDUCTASE"/>
    <property type="match status" value="1"/>
</dbReference>
<dbReference type="CDD" id="cd03017">
    <property type="entry name" value="PRX_BCP"/>
    <property type="match status" value="1"/>
</dbReference>
<evidence type="ECO:0000256" key="3">
    <source>
        <dbReference type="ARBA" id="ARBA00013017"/>
    </source>
</evidence>
<evidence type="ECO:0000256" key="11">
    <source>
        <dbReference type="ARBA" id="ARBA00042639"/>
    </source>
</evidence>